<proteinExistence type="predicted"/>
<feature type="compositionally biased region" description="Basic residues" evidence="1">
    <location>
        <begin position="13"/>
        <end position="24"/>
    </location>
</feature>
<name>A0A1I0QNV1_9FIRM</name>
<dbReference type="EMBL" id="FOJI01000008">
    <property type="protein sequence ID" value="SEW28854.1"/>
    <property type="molecule type" value="Genomic_DNA"/>
</dbReference>
<feature type="region of interest" description="Disordered" evidence="1">
    <location>
        <begin position="1"/>
        <end position="46"/>
    </location>
</feature>
<dbReference type="STRING" id="99656.SAMN05421659_108184"/>
<keyword evidence="3" id="KW-1185">Reference proteome</keyword>
<dbReference type="AlphaFoldDB" id="A0A1I0QNV1"/>
<organism evidence="2 3">
    <name type="scientific">[Clostridium] fimetarium</name>
    <dbReference type="NCBI Taxonomy" id="99656"/>
    <lineage>
        <taxon>Bacteria</taxon>
        <taxon>Bacillati</taxon>
        <taxon>Bacillota</taxon>
        <taxon>Clostridia</taxon>
        <taxon>Lachnospirales</taxon>
        <taxon>Lachnospiraceae</taxon>
    </lineage>
</organism>
<evidence type="ECO:0000256" key="1">
    <source>
        <dbReference type="SAM" id="MobiDB-lite"/>
    </source>
</evidence>
<reference evidence="2 3" key="1">
    <citation type="submission" date="2016-10" db="EMBL/GenBank/DDBJ databases">
        <authorList>
            <person name="de Groot N.N."/>
        </authorList>
    </citation>
    <scope>NUCLEOTIDE SEQUENCE [LARGE SCALE GENOMIC DNA]</scope>
    <source>
        <strain evidence="2 3">DSM 9179</strain>
    </source>
</reference>
<evidence type="ECO:0000313" key="2">
    <source>
        <dbReference type="EMBL" id="SEW28854.1"/>
    </source>
</evidence>
<dbReference type="Proteomes" id="UP000199701">
    <property type="component" value="Unassembled WGS sequence"/>
</dbReference>
<accession>A0A1I0QNV1</accession>
<protein>
    <submittedName>
        <fullName evidence="2">Uncharacterized protein</fullName>
    </submittedName>
</protein>
<evidence type="ECO:0000313" key="3">
    <source>
        <dbReference type="Proteomes" id="UP000199701"/>
    </source>
</evidence>
<sequence>MSFFCALEGGKAERRKGGKNKGGKPKAEKSKAETWGEWDSRVRNLM</sequence>
<dbReference type="RefSeq" id="WP_170841386.1">
    <property type="nucleotide sequence ID" value="NZ_FOJI01000008.1"/>
</dbReference>
<feature type="compositionally biased region" description="Basic and acidic residues" evidence="1">
    <location>
        <begin position="25"/>
        <end position="46"/>
    </location>
</feature>
<gene>
    <name evidence="2" type="ORF">SAMN05421659_108184</name>
</gene>